<evidence type="ECO:0000313" key="3">
    <source>
        <dbReference type="Proteomes" id="UP000245962"/>
    </source>
</evidence>
<keyword evidence="1" id="KW-0812">Transmembrane</keyword>
<gene>
    <name evidence="2" type="ORF">DDV96_07255</name>
</gene>
<dbReference type="AlphaFoldDB" id="A0A2U0I260"/>
<keyword evidence="3" id="KW-1185">Reference proteome</keyword>
<protein>
    <submittedName>
        <fullName evidence="2">Uncharacterized protein</fullName>
    </submittedName>
</protein>
<feature type="transmembrane region" description="Helical" evidence="1">
    <location>
        <begin position="51"/>
        <end position="69"/>
    </location>
</feature>
<evidence type="ECO:0000256" key="1">
    <source>
        <dbReference type="SAM" id="Phobius"/>
    </source>
</evidence>
<dbReference type="EMBL" id="QEHR01000004">
    <property type="protein sequence ID" value="PVW15197.1"/>
    <property type="molecule type" value="Genomic_DNA"/>
</dbReference>
<accession>A0A2U0I260</accession>
<proteinExistence type="predicted"/>
<dbReference type="Proteomes" id="UP000245962">
    <property type="component" value="Unassembled WGS sequence"/>
</dbReference>
<keyword evidence="1" id="KW-1133">Transmembrane helix</keyword>
<sequence>MYMRPQIVFIVSLALSLFSNVAGFGQSISERSGPPTPPPPGPPPPGLSVDNNILLLIAIGLMLGIYFLIKKYRSNDIPA</sequence>
<reference evidence="2 3" key="1">
    <citation type="submission" date="2018-04" db="EMBL/GenBank/DDBJ databases">
        <title>Marixanthomonas spongiae HN-E44 sp. nov., isolated from a marine sponge.</title>
        <authorList>
            <person name="Luo L."/>
            <person name="Zhuang L."/>
        </authorList>
    </citation>
    <scope>NUCLEOTIDE SEQUENCE [LARGE SCALE GENOMIC DNA]</scope>
    <source>
        <strain evidence="2 3">HN-E44</strain>
    </source>
</reference>
<evidence type="ECO:0000313" key="2">
    <source>
        <dbReference type="EMBL" id="PVW15197.1"/>
    </source>
</evidence>
<keyword evidence="1" id="KW-0472">Membrane</keyword>
<name>A0A2U0I260_9FLAO</name>
<comment type="caution">
    <text evidence="2">The sequence shown here is derived from an EMBL/GenBank/DDBJ whole genome shotgun (WGS) entry which is preliminary data.</text>
</comment>
<organism evidence="2 3">
    <name type="scientific">Marixanthomonas spongiae</name>
    <dbReference type="NCBI Taxonomy" id="2174845"/>
    <lineage>
        <taxon>Bacteria</taxon>
        <taxon>Pseudomonadati</taxon>
        <taxon>Bacteroidota</taxon>
        <taxon>Flavobacteriia</taxon>
        <taxon>Flavobacteriales</taxon>
        <taxon>Flavobacteriaceae</taxon>
        <taxon>Marixanthomonas</taxon>
    </lineage>
</organism>